<accession>A0A2K3K992</accession>
<proteinExistence type="predicted"/>
<dbReference type="AlphaFoldDB" id="A0A2K3K992"/>
<reference evidence="1 2" key="1">
    <citation type="journal article" date="2014" name="Am. J. Bot.">
        <title>Genome assembly and annotation for red clover (Trifolium pratense; Fabaceae).</title>
        <authorList>
            <person name="Istvanek J."/>
            <person name="Jaros M."/>
            <person name="Krenek A."/>
            <person name="Repkova J."/>
        </authorList>
    </citation>
    <scope>NUCLEOTIDE SEQUENCE [LARGE SCALE GENOMIC DNA]</scope>
    <source>
        <strain evidence="2">cv. Tatra</strain>
        <tissue evidence="1">Young leaves</tissue>
    </source>
</reference>
<protein>
    <submittedName>
        <fullName evidence="1">Putative TIR-NBS-LRR resistance protein</fullName>
    </submittedName>
</protein>
<sequence length="96" mass="10750">MLFVTYYSCPDNITLEGCQDHNIILEPGNNVEVRVVFGEGFIVDKTTVSLLYDEPVDKEMERFPVVDEEYVIVSGNDNNNVTVSGADNEVVNQFGE</sequence>
<dbReference type="Proteomes" id="UP000236291">
    <property type="component" value="Unassembled WGS sequence"/>
</dbReference>
<comment type="caution">
    <text evidence="1">The sequence shown here is derived from an EMBL/GenBank/DDBJ whole genome shotgun (WGS) entry which is preliminary data.</text>
</comment>
<name>A0A2K3K992_TRIPR</name>
<organism evidence="1 2">
    <name type="scientific">Trifolium pratense</name>
    <name type="common">Red clover</name>
    <dbReference type="NCBI Taxonomy" id="57577"/>
    <lineage>
        <taxon>Eukaryota</taxon>
        <taxon>Viridiplantae</taxon>
        <taxon>Streptophyta</taxon>
        <taxon>Embryophyta</taxon>
        <taxon>Tracheophyta</taxon>
        <taxon>Spermatophyta</taxon>
        <taxon>Magnoliopsida</taxon>
        <taxon>eudicotyledons</taxon>
        <taxon>Gunneridae</taxon>
        <taxon>Pentapetalae</taxon>
        <taxon>rosids</taxon>
        <taxon>fabids</taxon>
        <taxon>Fabales</taxon>
        <taxon>Fabaceae</taxon>
        <taxon>Papilionoideae</taxon>
        <taxon>50 kb inversion clade</taxon>
        <taxon>NPAAA clade</taxon>
        <taxon>Hologalegina</taxon>
        <taxon>IRL clade</taxon>
        <taxon>Trifolieae</taxon>
        <taxon>Trifolium</taxon>
    </lineage>
</organism>
<evidence type="ECO:0000313" key="1">
    <source>
        <dbReference type="EMBL" id="PNX62857.1"/>
    </source>
</evidence>
<evidence type="ECO:0000313" key="2">
    <source>
        <dbReference type="Proteomes" id="UP000236291"/>
    </source>
</evidence>
<dbReference type="EMBL" id="ASHM01150919">
    <property type="protein sequence ID" value="PNX62857.1"/>
    <property type="molecule type" value="Genomic_DNA"/>
</dbReference>
<reference evidence="1 2" key="2">
    <citation type="journal article" date="2017" name="Front. Plant Sci.">
        <title>Gene Classification and Mining of Molecular Markers Useful in Red Clover (Trifolium pratense) Breeding.</title>
        <authorList>
            <person name="Istvanek J."/>
            <person name="Dluhosova J."/>
            <person name="Dluhos P."/>
            <person name="Patkova L."/>
            <person name="Nedelnik J."/>
            <person name="Repkova J."/>
        </authorList>
    </citation>
    <scope>NUCLEOTIDE SEQUENCE [LARGE SCALE GENOMIC DNA]</scope>
    <source>
        <strain evidence="2">cv. Tatra</strain>
        <tissue evidence="1">Young leaves</tissue>
    </source>
</reference>
<dbReference type="ExpressionAtlas" id="A0A2K3K992">
    <property type="expression patterns" value="baseline"/>
</dbReference>
<gene>
    <name evidence="1" type="ORF">L195_g061341</name>
</gene>
<feature type="non-terminal residue" evidence="1">
    <location>
        <position position="96"/>
    </location>
</feature>